<accession>A0A3N4MJE4</accession>
<dbReference type="EMBL" id="RPFL01000073">
    <property type="protein sequence ID" value="RPD83165.1"/>
    <property type="molecule type" value="Genomic_DNA"/>
</dbReference>
<reference evidence="1 2" key="1">
    <citation type="submission" date="2018-11" db="EMBL/GenBank/DDBJ databases">
        <title>Neisseria weixii sp. nov. isolated from the rectal contents of plateau pika (Ochotona cruzoniae).</title>
        <authorList>
            <person name="Zhang G."/>
        </authorList>
    </citation>
    <scope>NUCLEOTIDE SEQUENCE [LARGE SCALE GENOMIC DNA]</scope>
    <source>
        <strain evidence="1 2">10009</strain>
    </source>
</reference>
<dbReference type="Proteomes" id="UP000272412">
    <property type="component" value="Unassembled WGS sequence"/>
</dbReference>
<dbReference type="AlphaFoldDB" id="A0A3N4MJE4"/>
<keyword evidence="2" id="KW-1185">Reference proteome</keyword>
<dbReference type="RefSeq" id="WP_123805027.1">
    <property type="nucleotide sequence ID" value="NZ_RPFL01000073.1"/>
</dbReference>
<gene>
    <name evidence="1" type="ORF">EGK74_13270</name>
</gene>
<sequence>MQRKVTQEFGKNAAQGVARLSDYLGNSQDFQRAEILQSAIESELTQTQDAQQRENLQQALNQVDGYLETNRGRYETWKEGGIGRSILHGAVGGLTTGGIGGALGAGGASAAAPYLDQAAENLNPTGKAVVDTVGGAAVGYMLGGNAGAVTGANADWNNRQLHPSETLVLNRLKQGKSTEEQRRLNAAACALVRCAEGVPTTDPYYRQLSELQESGDRYQAEKNLLLKSGKGLFEYGFWNSANDLRSSYDRAITKGKGIVNTGAGAAVAVGSAVGGAALCTTGVGCLGGAGIATLGTAGGYAQSKHGAEQLFGTYRSNWGRQVIDSLGTPIKNRPPLVQDAADITLWSAETLVGRKFSQLTGQKSIDRYIQLQKRQSSVLPDNYIYDEASKTFIGPKGGRSVATTYKDGSGNTVYRRIDGNGQPQNSYYVVNADGKQVAVRNPDPTPKGQIVTHSRNLHEESIKATIQSFENQNVRVTTNVSIQSPNAAQRSVIDQVLNGQPNQNIPVPQGYTVTDIATGRKVSTIKLDDKGFAGLEMKTGVKDRLYSVRKQSIIWKLLKIMQRA</sequence>
<comment type="caution">
    <text evidence="1">The sequence shown here is derived from an EMBL/GenBank/DDBJ whole genome shotgun (WGS) entry which is preliminary data.</text>
</comment>
<protein>
    <submittedName>
        <fullName evidence="1">Uncharacterized protein</fullName>
    </submittedName>
</protein>
<evidence type="ECO:0000313" key="2">
    <source>
        <dbReference type="Proteomes" id="UP000272412"/>
    </source>
</evidence>
<organism evidence="1 2">
    <name type="scientific">Neisseria weixii</name>
    <dbReference type="NCBI Taxonomy" id="1853276"/>
    <lineage>
        <taxon>Bacteria</taxon>
        <taxon>Pseudomonadati</taxon>
        <taxon>Pseudomonadota</taxon>
        <taxon>Betaproteobacteria</taxon>
        <taxon>Neisseriales</taxon>
        <taxon>Neisseriaceae</taxon>
        <taxon>Neisseria</taxon>
    </lineage>
</organism>
<dbReference type="OrthoDB" id="5666689at2"/>
<proteinExistence type="predicted"/>
<evidence type="ECO:0000313" key="1">
    <source>
        <dbReference type="EMBL" id="RPD83165.1"/>
    </source>
</evidence>
<name>A0A3N4MJE4_9NEIS</name>